<dbReference type="GO" id="GO:0005524">
    <property type="term" value="F:ATP binding"/>
    <property type="evidence" value="ECO:0007669"/>
    <property type="project" value="UniProtKB-KW"/>
</dbReference>
<dbReference type="Gene3D" id="1.10.8.60">
    <property type="match status" value="1"/>
</dbReference>
<protein>
    <submittedName>
        <fullName evidence="7">ATP-dependent Clp protease ATP-binding subunit ClpX</fullName>
    </submittedName>
</protein>
<dbReference type="Pfam" id="PF07724">
    <property type="entry name" value="AAA_2"/>
    <property type="match status" value="1"/>
</dbReference>
<dbReference type="InterPro" id="IPR003593">
    <property type="entry name" value="AAA+_ATPase"/>
</dbReference>
<dbReference type="CDD" id="cd19497">
    <property type="entry name" value="RecA-like_ClpX"/>
    <property type="match status" value="1"/>
</dbReference>
<keyword evidence="2 7" id="KW-0067">ATP-binding</keyword>
<keyword evidence="7" id="KW-0645">Protease</keyword>
<dbReference type="PANTHER" id="PTHR48102">
    <property type="entry name" value="ATP-DEPENDENT CLP PROTEASE ATP-BINDING SUBUNIT CLPX-LIKE, MITOCHONDRIAL-RELATED"/>
    <property type="match status" value="1"/>
</dbReference>
<keyword evidence="3" id="KW-0143">Chaperone</keyword>
<dbReference type="InterPro" id="IPR019489">
    <property type="entry name" value="Clp_ATPase_C"/>
</dbReference>
<dbReference type="GO" id="GO:0006508">
    <property type="term" value="P:proteolysis"/>
    <property type="evidence" value="ECO:0007669"/>
    <property type="project" value="UniProtKB-KW"/>
</dbReference>
<evidence type="ECO:0000256" key="4">
    <source>
        <dbReference type="SAM" id="MobiDB-lite"/>
    </source>
</evidence>
<evidence type="ECO:0000313" key="8">
    <source>
        <dbReference type="Proteomes" id="UP001431199"/>
    </source>
</evidence>
<gene>
    <name evidence="7" type="primary">clpX</name>
    <name evidence="7" type="ORF">N5B56_03485</name>
</gene>
<dbReference type="PANTHER" id="PTHR48102:SF7">
    <property type="entry name" value="ATP-DEPENDENT CLP PROTEASE ATP-BINDING SUBUNIT CLPX-LIKE, MITOCHONDRIAL"/>
    <property type="match status" value="1"/>
</dbReference>
<dbReference type="Gene3D" id="3.40.50.300">
    <property type="entry name" value="P-loop containing nucleotide triphosphate hydrolases"/>
    <property type="match status" value="1"/>
</dbReference>
<evidence type="ECO:0000256" key="2">
    <source>
        <dbReference type="ARBA" id="ARBA00022840"/>
    </source>
</evidence>
<dbReference type="InterPro" id="IPR027417">
    <property type="entry name" value="P-loop_NTPase"/>
</dbReference>
<proteinExistence type="predicted"/>
<accession>A0ABT2LY79</accession>
<feature type="region of interest" description="Disordered" evidence="4">
    <location>
        <begin position="1"/>
        <end position="53"/>
    </location>
</feature>
<evidence type="ECO:0000259" key="6">
    <source>
        <dbReference type="SMART" id="SM01086"/>
    </source>
</evidence>
<dbReference type="Pfam" id="PF10431">
    <property type="entry name" value="ClpB_D2-small"/>
    <property type="match status" value="1"/>
</dbReference>
<dbReference type="NCBIfam" id="NF003745">
    <property type="entry name" value="PRK05342.1"/>
    <property type="match status" value="1"/>
</dbReference>
<dbReference type="InterPro" id="IPR050052">
    <property type="entry name" value="ATP-dep_Clp_protease_ClpX"/>
</dbReference>
<dbReference type="NCBIfam" id="TIGR00382">
    <property type="entry name" value="clpX"/>
    <property type="match status" value="1"/>
</dbReference>
<feature type="domain" description="AAA+ ATPase" evidence="5">
    <location>
        <begin position="213"/>
        <end position="372"/>
    </location>
</feature>
<dbReference type="EMBL" id="JAODBU010000003">
    <property type="protein sequence ID" value="MCT7398150.1"/>
    <property type="molecule type" value="Genomic_DNA"/>
</dbReference>
<evidence type="ECO:0000313" key="7">
    <source>
        <dbReference type="EMBL" id="MCT7398150.1"/>
    </source>
</evidence>
<name>A0ABT2LY79_9FIRM</name>
<organism evidence="7 8">
    <name type="scientific">Eubacterium album</name>
    <dbReference type="NCBI Taxonomy" id="2978477"/>
    <lineage>
        <taxon>Bacteria</taxon>
        <taxon>Bacillati</taxon>
        <taxon>Bacillota</taxon>
        <taxon>Clostridia</taxon>
        <taxon>Eubacteriales</taxon>
        <taxon>Eubacteriaceae</taxon>
        <taxon>Eubacterium</taxon>
    </lineage>
</organism>
<feature type="compositionally biased region" description="Basic and acidic residues" evidence="4">
    <location>
        <begin position="34"/>
        <end position="51"/>
    </location>
</feature>
<dbReference type="SMART" id="SM00382">
    <property type="entry name" value="AAA"/>
    <property type="match status" value="1"/>
</dbReference>
<dbReference type="RefSeq" id="WP_117908654.1">
    <property type="nucleotide sequence ID" value="NZ_JAODBU010000003.1"/>
</dbReference>
<dbReference type="Proteomes" id="UP001431199">
    <property type="component" value="Unassembled WGS sequence"/>
</dbReference>
<dbReference type="SUPFAM" id="SSF52540">
    <property type="entry name" value="P-loop containing nucleoside triphosphate hydrolases"/>
    <property type="match status" value="1"/>
</dbReference>
<evidence type="ECO:0000256" key="3">
    <source>
        <dbReference type="ARBA" id="ARBA00023186"/>
    </source>
</evidence>
<keyword evidence="7" id="KW-0378">Hydrolase</keyword>
<dbReference type="InterPro" id="IPR004487">
    <property type="entry name" value="Clp_protease_ATP-bd_su_ClpX"/>
</dbReference>
<keyword evidence="8" id="KW-1185">Reference proteome</keyword>
<dbReference type="SMART" id="SM01086">
    <property type="entry name" value="ClpB_D2-small"/>
    <property type="match status" value="1"/>
</dbReference>
<reference evidence="7" key="1">
    <citation type="submission" date="2022-09" db="EMBL/GenBank/DDBJ databases">
        <title>Eubacterium sp. LFL-14 isolated from human feces.</title>
        <authorList>
            <person name="Liu F."/>
        </authorList>
    </citation>
    <scope>NUCLEOTIDE SEQUENCE</scope>
    <source>
        <strain evidence="7">LFL-14</strain>
    </source>
</reference>
<dbReference type="InterPro" id="IPR003959">
    <property type="entry name" value="ATPase_AAA_core"/>
</dbReference>
<feature type="domain" description="Clp ATPase C-terminal" evidence="6">
    <location>
        <begin position="415"/>
        <end position="509"/>
    </location>
</feature>
<feature type="compositionally biased region" description="Basic and acidic residues" evidence="4">
    <location>
        <begin position="1"/>
        <end position="26"/>
    </location>
</feature>
<comment type="caution">
    <text evidence="7">The sequence shown here is derived from an EMBL/GenBank/DDBJ whole genome shotgun (WGS) entry which is preliminary data.</text>
</comment>
<sequence>MDKEFETKEDMNIKENKEIINDKETTDESLDNTNETKKDYIKKEDTTSTDKDDNEDEYEKICYVCRRPESRAGKMVSMPGNIYVCTDCLQRSFDTMNDGLAGFPGFGGLNGMNVNISEEDLEKLLKMPNVRMVTSDDFNREIPKNQKLKKKKKTEEKEVKTIDLANLPAPHKIKEQLDEYVVGQDYAKKVMSVGVYNHYKRVANTIQDDVEIEKSNMLMIGPTGCGKTFLVKTLAKILDVPLAIADATSLTEAGYIGDDIESVLSKLLAAADNDVERAETGIVFIDEIDKLAKKQNSTNRDVSGESVQQGLLKLLEGSEVEVPVGATSKNAMVPLATVNTKNILFICGGAFPGLEDIIKERLNKQATIGFMSDLKDKYDKDAKILSKVINEDLRKFGMIPEFIGRLPIIFTLEGLTEEMLVKILTEPKNAIIKQYKKLLAIDEVDLRFTEDALKEIAARAINKNTGARALRSIIEDFMLDIMYEIPKDDNIGTVTVTKECIEKKGAPIIRFRGQELLEQND</sequence>
<keyword evidence="1" id="KW-0547">Nucleotide-binding</keyword>
<dbReference type="GO" id="GO:0008233">
    <property type="term" value="F:peptidase activity"/>
    <property type="evidence" value="ECO:0007669"/>
    <property type="project" value="UniProtKB-KW"/>
</dbReference>
<evidence type="ECO:0000256" key="1">
    <source>
        <dbReference type="ARBA" id="ARBA00022741"/>
    </source>
</evidence>
<evidence type="ECO:0000259" key="5">
    <source>
        <dbReference type="SMART" id="SM00382"/>
    </source>
</evidence>